<protein>
    <submittedName>
        <fullName evidence="5">ABC-F family ATP-binding cassette domain-containing protein</fullName>
    </submittedName>
</protein>
<dbReference type="Pfam" id="PF12848">
    <property type="entry name" value="ABC_tran_Xtn"/>
    <property type="match status" value="1"/>
</dbReference>
<dbReference type="PANTHER" id="PTHR42855">
    <property type="entry name" value="ABC TRANSPORTER ATP-BINDING SUBUNIT"/>
    <property type="match status" value="1"/>
</dbReference>
<dbReference type="InterPro" id="IPR037118">
    <property type="entry name" value="Val-tRNA_synth_C_sf"/>
</dbReference>
<organism evidence="5 6">
    <name type="scientific">Hominiventricola aquisgranensis</name>
    <dbReference type="NCBI Taxonomy" id="3133164"/>
    <lineage>
        <taxon>Bacteria</taxon>
        <taxon>Bacillati</taxon>
        <taxon>Bacillota</taxon>
        <taxon>Clostridia</taxon>
        <taxon>Lachnospirales</taxon>
        <taxon>Lachnospiraceae</taxon>
        <taxon>Hominiventricola</taxon>
    </lineage>
</organism>
<dbReference type="SMART" id="SM00382">
    <property type="entry name" value="AAA"/>
    <property type="match status" value="2"/>
</dbReference>
<dbReference type="Gene3D" id="3.40.50.300">
    <property type="entry name" value="P-loop containing nucleotide triphosphate hydrolases"/>
    <property type="match status" value="2"/>
</dbReference>
<dbReference type="GO" id="GO:0005524">
    <property type="term" value="F:ATP binding"/>
    <property type="evidence" value="ECO:0007669"/>
    <property type="project" value="UniProtKB-KW"/>
</dbReference>
<accession>A0ABV1I3H3</accession>
<feature type="domain" description="ABC transporter" evidence="4">
    <location>
        <begin position="4"/>
        <end position="219"/>
    </location>
</feature>
<dbReference type="InterPro" id="IPR051309">
    <property type="entry name" value="ABCF_ATPase"/>
</dbReference>
<dbReference type="Gene3D" id="1.10.287.380">
    <property type="entry name" value="Valyl-tRNA synthetase, C-terminal domain"/>
    <property type="match status" value="1"/>
</dbReference>
<dbReference type="PROSITE" id="PS50893">
    <property type="entry name" value="ABC_TRANSPORTER_2"/>
    <property type="match status" value="2"/>
</dbReference>
<evidence type="ECO:0000256" key="2">
    <source>
        <dbReference type="ARBA" id="ARBA00022840"/>
    </source>
</evidence>
<reference evidence="5 6" key="1">
    <citation type="submission" date="2024-03" db="EMBL/GenBank/DDBJ databases">
        <title>Human intestinal bacterial collection.</title>
        <authorList>
            <person name="Pauvert C."/>
            <person name="Hitch T.C.A."/>
            <person name="Clavel T."/>
        </authorList>
    </citation>
    <scope>NUCLEOTIDE SEQUENCE [LARGE SCALE GENOMIC DNA]</scope>
    <source>
        <strain evidence="5 6">CLA-AA-H78B</strain>
    </source>
</reference>
<name>A0ABV1I3H3_9FIRM</name>
<feature type="domain" description="ABC transporter" evidence="4">
    <location>
        <begin position="284"/>
        <end position="501"/>
    </location>
</feature>
<keyword evidence="2 5" id="KW-0067">ATP-binding</keyword>
<proteinExistence type="predicted"/>
<keyword evidence="3" id="KW-0175">Coiled coil</keyword>
<dbReference type="RefSeq" id="WP_349144922.1">
    <property type="nucleotide sequence ID" value="NZ_JBBMFC010000027.1"/>
</dbReference>
<sequence>MNLLTAKELTKHYTDKELFTGADFSIEEKDKVGIVGINGTGKSTLLRILAGVEEPDEGEVVRGNKVYVRYLPQNPEFPKGMTIYDYVVTANKTEDNEWSIAGDSKAMLNQMGFLDENEVIDHLSGGQKKKVALAAALMAPCDILLLDEPTNHLNSDMILWLEQTLIRRKGALVMVTHDRYFLDRVCNRIVEIDKGKLYNYQTNFEGFLEAKAAREDMELATYQKNKNILRIELEWMKRGARARSTKQKAHIQRYEELKNTTKAPVQNGKVEVNTVSSRLGKKTLELEHISKGFGGRELIHDFSYAFRRQDRIGFVGANGCGKTTMMKMIMGIEEPDEGQVILGPTVKLGYFSQENESLDPSQRVIDYIRDTAEYVKTEDGMVSASVMLERFLFDATLQYSLIGKLSGGEKRRLYLLKVLMEAPNILILDEPTNDLDIQTLAILEDYLEKFPGILITVSHDRYFLDKVVDRIFAFETGGFLRQYEGGYSDYLEAKKQWEEPEITVKTKKDASEKTEKVRQKKLKFTWQEQKDYETIEAVIAGIEDHIAELDRQINLSATDFVKLGKLTQEKEEQEALLDEKMERYLYLTDLAEQIEAQKNVK</sequence>
<dbReference type="CDD" id="cd03221">
    <property type="entry name" value="ABCF_EF-3"/>
    <property type="match status" value="2"/>
</dbReference>
<dbReference type="InterPro" id="IPR032781">
    <property type="entry name" value="ABC_tran_Xtn"/>
</dbReference>
<keyword evidence="1" id="KW-0547">Nucleotide-binding</keyword>
<dbReference type="EMBL" id="JBBMFC010000027">
    <property type="protein sequence ID" value="MEQ2579753.1"/>
    <property type="molecule type" value="Genomic_DNA"/>
</dbReference>
<feature type="coiled-coil region" evidence="3">
    <location>
        <begin position="532"/>
        <end position="583"/>
    </location>
</feature>
<dbReference type="InterPro" id="IPR003439">
    <property type="entry name" value="ABC_transporter-like_ATP-bd"/>
</dbReference>
<dbReference type="Pfam" id="PF16326">
    <property type="entry name" value="ABC_tran_CTD"/>
    <property type="match status" value="1"/>
</dbReference>
<gene>
    <name evidence="5" type="ORF">WMO62_13120</name>
</gene>
<keyword evidence="6" id="KW-1185">Reference proteome</keyword>
<dbReference type="Proteomes" id="UP001470288">
    <property type="component" value="Unassembled WGS sequence"/>
</dbReference>
<dbReference type="SUPFAM" id="SSF52540">
    <property type="entry name" value="P-loop containing nucleoside triphosphate hydrolases"/>
    <property type="match status" value="2"/>
</dbReference>
<dbReference type="InterPro" id="IPR027417">
    <property type="entry name" value="P-loop_NTPase"/>
</dbReference>
<dbReference type="InterPro" id="IPR017871">
    <property type="entry name" value="ABC_transporter-like_CS"/>
</dbReference>
<evidence type="ECO:0000313" key="5">
    <source>
        <dbReference type="EMBL" id="MEQ2579753.1"/>
    </source>
</evidence>
<evidence type="ECO:0000256" key="1">
    <source>
        <dbReference type="ARBA" id="ARBA00022741"/>
    </source>
</evidence>
<dbReference type="PANTHER" id="PTHR42855:SF1">
    <property type="entry name" value="ABC TRANSPORTER DOMAIN-CONTAINING PROTEIN"/>
    <property type="match status" value="1"/>
</dbReference>
<evidence type="ECO:0000259" key="4">
    <source>
        <dbReference type="PROSITE" id="PS50893"/>
    </source>
</evidence>
<evidence type="ECO:0000256" key="3">
    <source>
        <dbReference type="SAM" id="Coils"/>
    </source>
</evidence>
<dbReference type="Pfam" id="PF00005">
    <property type="entry name" value="ABC_tran"/>
    <property type="match status" value="2"/>
</dbReference>
<dbReference type="InterPro" id="IPR032524">
    <property type="entry name" value="ABC_tran_C"/>
</dbReference>
<dbReference type="InterPro" id="IPR003593">
    <property type="entry name" value="AAA+_ATPase"/>
</dbReference>
<evidence type="ECO:0000313" key="6">
    <source>
        <dbReference type="Proteomes" id="UP001470288"/>
    </source>
</evidence>
<comment type="caution">
    <text evidence="5">The sequence shown here is derived from an EMBL/GenBank/DDBJ whole genome shotgun (WGS) entry which is preliminary data.</text>
</comment>
<dbReference type="PROSITE" id="PS00211">
    <property type="entry name" value="ABC_TRANSPORTER_1"/>
    <property type="match status" value="1"/>
</dbReference>